<keyword evidence="2" id="KW-0560">Oxidoreductase</keyword>
<comment type="cofactor">
    <cofactor evidence="3">
        <name>Mo-molybdopterin cytosine dinucleotide</name>
        <dbReference type="ChEBI" id="CHEBI:71308"/>
    </cofactor>
</comment>
<evidence type="ECO:0000256" key="3">
    <source>
        <dbReference type="ARBA" id="ARBA00053029"/>
    </source>
</evidence>
<dbReference type="PANTHER" id="PTHR11908:SF132">
    <property type="entry name" value="ALDEHYDE OXIDASE 1-RELATED"/>
    <property type="match status" value="1"/>
</dbReference>
<dbReference type="Proteomes" id="UP000019140">
    <property type="component" value="Unassembled WGS sequence"/>
</dbReference>
<evidence type="ECO:0000313" key="6">
    <source>
        <dbReference type="Proteomes" id="UP000019140"/>
    </source>
</evidence>
<dbReference type="Pfam" id="PF01315">
    <property type="entry name" value="Ald_Xan_dh_C"/>
    <property type="match status" value="1"/>
</dbReference>
<accession>W4MCG3</accession>
<name>W4MCG3_9BACT</name>
<proteinExistence type="predicted"/>
<dbReference type="FunFam" id="3.30.365.10:FF:000001">
    <property type="entry name" value="Xanthine dehydrogenase oxidase"/>
    <property type="match status" value="1"/>
</dbReference>
<dbReference type="SUPFAM" id="SSF54665">
    <property type="entry name" value="CO dehydrogenase molybdoprotein N-domain-like"/>
    <property type="match status" value="1"/>
</dbReference>
<dbReference type="SUPFAM" id="SSF56003">
    <property type="entry name" value="Molybdenum cofactor-binding domain"/>
    <property type="match status" value="1"/>
</dbReference>
<evidence type="ECO:0000256" key="1">
    <source>
        <dbReference type="ARBA" id="ARBA00022505"/>
    </source>
</evidence>
<dbReference type="GO" id="GO:0016491">
    <property type="term" value="F:oxidoreductase activity"/>
    <property type="evidence" value="ECO:0007669"/>
    <property type="project" value="UniProtKB-KW"/>
</dbReference>
<dbReference type="InterPro" id="IPR000674">
    <property type="entry name" value="Ald_Oxase/Xan_DH_a/b"/>
</dbReference>
<evidence type="ECO:0000313" key="5">
    <source>
        <dbReference type="EMBL" id="ETX07898.1"/>
    </source>
</evidence>
<dbReference type="Pfam" id="PF02738">
    <property type="entry name" value="MoCoBD_1"/>
    <property type="match status" value="1"/>
</dbReference>
<dbReference type="Gene3D" id="3.30.365.10">
    <property type="entry name" value="Aldehyde oxidase/xanthine dehydrogenase, molybdopterin binding domain"/>
    <property type="match status" value="3"/>
</dbReference>
<dbReference type="InterPro" id="IPR036856">
    <property type="entry name" value="Ald_Oxase/Xan_DH_a/b_sf"/>
</dbReference>
<organism evidence="5 6">
    <name type="scientific">Candidatus Entotheonella gemina</name>
    <dbReference type="NCBI Taxonomy" id="1429439"/>
    <lineage>
        <taxon>Bacteria</taxon>
        <taxon>Pseudomonadati</taxon>
        <taxon>Nitrospinota/Tectimicrobiota group</taxon>
        <taxon>Candidatus Tectimicrobiota</taxon>
        <taxon>Candidatus Entotheonellia</taxon>
        <taxon>Candidatus Entotheonellales</taxon>
        <taxon>Candidatus Entotheonellaceae</taxon>
        <taxon>Candidatus Entotheonella</taxon>
    </lineage>
</organism>
<dbReference type="HOGENOM" id="CLU_001681_8_1_7"/>
<dbReference type="Gene3D" id="3.90.1170.50">
    <property type="entry name" value="Aldehyde oxidase/xanthine dehydrogenase, a/b hammerhead"/>
    <property type="match status" value="1"/>
</dbReference>
<dbReference type="SMART" id="SM01008">
    <property type="entry name" value="Ald_Xan_dh_C"/>
    <property type="match status" value="1"/>
</dbReference>
<feature type="domain" description="Aldehyde oxidase/xanthine dehydrogenase a/b hammerhead" evidence="4">
    <location>
        <begin position="27"/>
        <end position="150"/>
    </location>
</feature>
<protein>
    <recommendedName>
        <fullName evidence="4">Aldehyde oxidase/xanthine dehydrogenase a/b hammerhead domain-containing protein</fullName>
    </recommendedName>
</protein>
<dbReference type="EMBL" id="AZHX01000346">
    <property type="protein sequence ID" value="ETX07898.1"/>
    <property type="molecule type" value="Genomic_DNA"/>
</dbReference>
<sequence length="413" mass="46072">MDWEQMPVGAKYFGASVPRTEDPRLLRGHARYVDDITLPGLLHATIVRSPHAHARIRGIDRHAAQAHPGVARVFCFNDLSDWMQPMPISGAAPPSLDTRLGIRERPTPQYPLARDIVRYAGEPVAVIVARSRAEAEDAADLMEIDYDPLPAVIDTQAAVNPDSPCVYPDWGDNVTLSFSHRLGDPDAAMAAADVVVRETFRVQRYSGTPVECRGMVVEPHPVEQRLTIWNATQFPHFVQRALVSVLGWPAHRIRVVAPDVGGGFGVKASSYPEDILIPLAAMLLGRPVKWIEDRREHFMASIHSREQVHDIEIAAMRDGRIVAIRDRFLVDQGAYNPWGIVQSYNTVAHMLGLHRIANFSADVRMVITNKTPHAPYRGAGRPEAVFVMDRAVDRLARALNMDPAEIRRRNFIT</sequence>
<reference evidence="5 6" key="1">
    <citation type="journal article" date="2014" name="Nature">
        <title>An environmental bacterial taxon with a large and distinct metabolic repertoire.</title>
        <authorList>
            <person name="Wilson M.C."/>
            <person name="Mori T."/>
            <person name="Ruckert C."/>
            <person name="Uria A.R."/>
            <person name="Helf M.J."/>
            <person name="Takada K."/>
            <person name="Gernert C."/>
            <person name="Steffens U.A."/>
            <person name="Heycke N."/>
            <person name="Schmitt S."/>
            <person name="Rinke C."/>
            <person name="Helfrich E.J."/>
            <person name="Brachmann A.O."/>
            <person name="Gurgui C."/>
            <person name="Wakimoto T."/>
            <person name="Kracht M."/>
            <person name="Crusemann M."/>
            <person name="Hentschel U."/>
            <person name="Abe I."/>
            <person name="Matsunaga S."/>
            <person name="Kalinowski J."/>
            <person name="Takeyama H."/>
            <person name="Piel J."/>
        </authorList>
    </citation>
    <scope>NUCLEOTIDE SEQUENCE [LARGE SCALE GENOMIC DNA]</scope>
    <source>
        <strain evidence="6">TSY2</strain>
    </source>
</reference>
<dbReference type="GO" id="GO:0005506">
    <property type="term" value="F:iron ion binding"/>
    <property type="evidence" value="ECO:0007669"/>
    <property type="project" value="InterPro"/>
</dbReference>
<dbReference type="InterPro" id="IPR037165">
    <property type="entry name" value="AldOxase/xan_DH_Mopterin-bd_sf"/>
</dbReference>
<gene>
    <name evidence="5" type="ORF">ETSY2_08530</name>
</gene>
<keyword evidence="6" id="KW-1185">Reference proteome</keyword>
<comment type="caution">
    <text evidence="5">The sequence shown here is derived from an EMBL/GenBank/DDBJ whole genome shotgun (WGS) entry which is preliminary data.</text>
</comment>
<dbReference type="InterPro" id="IPR008274">
    <property type="entry name" value="AldOxase/xan_DH_MoCoBD1"/>
</dbReference>
<dbReference type="PANTHER" id="PTHR11908">
    <property type="entry name" value="XANTHINE DEHYDROGENASE"/>
    <property type="match status" value="1"/>
</dbReference>
<keyword evidence="1" id="KW-0500">Molybdenum</keyword>
<evidence type="ECO:0000259" key="4">
    <source>
        <dbReference type="SMART" id="SM01008"/>
    </source>
</evidence>
<evidence type="ECO:0000256" key="2">
    <source>
        <dbReference type="ARBA" id="ARBA00023002"/>
    </source>
</evidence>
<feature type="non-terminal residue" evidence="5">
    <location>
        <position position="413"/>
    </location>
</feature>
<dbReference type="InterPro" id="IPR016208">
    <property type="entry name" value="Ald_Oxase/xanthine_DH-like"/>
</dbReference>
<dbReference type="AlphaFoldDB" id="W4MCG3"/>